<dbReference type="InterPro" id="IPR027417">
    <property type="entry name" value="P-loop_NTPase"/>
</dbReference>
<evidence type="ECO:0000256" key="2">
    <source>
        <dbReference type="SAM" id="SignalP"/>
    </source>
</evidence>
<dbReference type="Gene3D" id="3.40.50.300">
    <property type="entry name" value="P-loop containing nucleotide triphosphate hydrolases"/>
    <property type="match status" value="1"/>
</dbReference>
<dbReference type="Gene3D" id="1.25.40.10">
    <property type="entry name" value="Tetratricopeptide repeat domain"/>
    <property type="match status" value="1"/>
</dbReference>
<accession>A0A2I2FF97</accession>
<evidence type="ECO:0000256" key="1">
    <source>
        <dbReference type="SAM" id="MobiDB-lite"/>
    </source>
</evidence>
<evidence type="ECO:0000313" key="4">
    <source>
        <dbReference type="EMBL" id="PLB39308.1"/>
    </source>
</evidence>
<dbReference type="OrthoDB" id="6161812at2759"/>
<gene>
    <name evidence="4" type="ORF">BDW47DRAFT_116656</name>
</gene>
<feature type="domain" description="NB-ARC" evidence="3">
    <location>
        <begin position="286"/>
        <end position="421"/>
    </location>
</feature>
<protein>
    <recommendedName>
        <fullName evidence="3">NB-ARC domain-containing protein</fullName>
    </recommendedName>
</protein>
<dbReference type="InterPro" id="IPR002182">
    <property type="entry name" value="NB-ARC"/>
</dbReference>
<name>A0A2I2FF97_ASPCN</name>
<reference evidence="4 5" key="1">
    <citation type="submission" date="2017-12" db="EMBL/GenBank/DDBJ databases">
        <authorList>
            <consortium name="DOE Joint Genome Institute"/>
            <person name="Haridas S."/>
            <person name="Kjaerbolling I."/>
            <person name="Vesth T.C."/>
            <person name="Frisvad J.C."/>
            <person name="Nybo J.L."/>
            <person name="Theobald S."/>
            <person name="Kuo A."/>
            <person name="Bowyer P."/>
            <person name="Matsuda Y."/>
            <person name="Mondo S."/>
            <person name="Lyhne E.K."/>
            <person name="Kogle M.E."/>
            <person name="Clum A."/>
            <person name="Lipzen A."/>
            <person name="Salamov A."/>
            <person name="Ngan C.Y."/>
            <person name="Daum C."/>
            <person name="Chiniquy J."/>
            <person name="Barry K."/>
            <person name="LaButti K."/>
            <person name="Simmons B.A."/>
            <person name="Magnuson J.K."/>
            <person name="Mortensen U.H."/>
            <person name="Larsen T.O."/>
            <person name="Grigoriev I.V."/>
            <person name="Baker S.E."/>
            <person name="Andersen M.R."/>
            <person name="Nordberg H.P."/>
            <person name="Cantor M.N."/>
            <person name="Hua S.X."/>
        </authorList>
    </citation>
    <scope>NUCLEOTIDE SEQUENCE [LARGE SCALE GENOMIC DNA]</scope>
    <source>
        <strain evidence="4 5">CBS 102.13</strain>
    </source>
</reference>
<dbReference type="PANTHER" id="PTHR35205">
    <property type="entry name" value="NB-ARC AND TPR DOMAIN PROTEIN"/>
    <property type="match status" value="1"/>
</dbReference>
<keyword evidence="5" id="KW-1185">Reference proteome</keyword>
<dbReference type="Pfam" id="PF00931">
    <property type="entry name" value="NB-ARC"/>
    <property type="match status" value="1"/>
</dbReference>
<dbReference type="AlphaFoldDB" id="A0A2I2FF97"/>
<dbReference type="STRING" id="41067.A0A2I2FF97"/>
<dbReference type="GO" id="GO:0043531">
    <property type="term" value="F:ADP binding"/>
    <property type="evidence" value="ECO:0007669"/>
    <property type="project" value="InterPro"/>
</dbReference>
<feature type="compositionally biased region" description="Basic and acidic residues" evidence="1">
    <location>
        <begin position="833"/>
        <end position="850"/>
    </location>
</feature>
<dbReference type="RefSeq" id="XP_024673320.1">
    <property type="nucleotide sequence ID" value="XM_024814961.1"/>
</dbReference>
<dbReference type="SUPFAM" id="SSF48452">
    <property type="entry name" value="TPR-like"/>
    <property type="match status" value="1"/>
</dbReference>
<dbReference type="GeneID" id="36522121"/>
<feature type="signal peptide" evidence="2">
    <location>
        <begin position="1"/>
        <end position="18"/>
    </location>
</feature>
<dbReference type="PANTHER" id="PTHR35205:SF1">
    <property type="entry name" value="ZU5 DOMAIN-CONTAINING PROTEIN"/>
    <property type="match status" value="1"/>
</dbReference>
<sequence length="862" mass="98290">MHIFKLFYPTVFALSANALFDCNDDQHAFEPTPGKFVVHFTSASDSHYNGNDPWIRICLPNDSGSWDNVDPLGIPCETIGAKKFSPSQTKLKADLKVGIGDACTNNPILNYAYLQYKTVYIGLEAFFTKQWESATKSFLERMEPQDRRTIRSFRTYEDVREYVFVEQDEEVSEAALQELAMLQPRMVDLKDFSDFFTSHLHPAPGTDGYDPSWTKLTDSFAAAIEEIEDILVRIERVAAMYQRQYQGDMASWFSYLSLTPRVFRDMAHLPCFVLPPIRTARFFDRDEVIEKIEQYLQDTDASSPLRSLALYGMGGVGKSHVAMKFLEKKLAAKDFDAIFWVGAESPVAIQQSFTDIALRLKLPDTAPATHDENRMILKGWLQQTECRWMIIYDNAETTELLRDYWPLSGSNGKVLITTRNHLLGFDPADVGIEILPWDTETGSKFLLHLLAGHIGTDILANEAHLSINTEELLALALIKRDRYSRVYSIHRLIASQFRRFMSPEAQQKAFYEASILMYNAFPKRPKKAGATRANLYNVWDKYLLETQNWRELEDLVTANRIAMATLPDADKEIYLPSSTEIHVASMWAFRGRFNLALESLLNAHNLKLSESPVDLQNLCWIEDNLATIYGCLRDFETAIQWIEQSRDTWKRWSESTGLEFKCPPLLKLTHGRILAHGRNFDEARVQLTEAIDGLLSAEPFVWAPAATCKFVIGRLLMFEGKYDAADKMLLESQSMWLAGDKSRALDFNGIIVYQLGCCALLQGNKDAALEHLEEAKVISSIHQDTHPAKYARCLFKLSETRRQIPGQEAQADQQLKEAKALYLQIVGKTRPTTTERPKEGSFPHPEQLKDEDFDALIHISQR</sequence>
<evidence type="ECO:0000259" key="3">
    <source>
        <dbReference type="Pfam" id="PF00931"/>
    </source>
</evidence>
<organism evidence="4 5">
    <name type="scientific">Aspergillus candidus</name>
    <dbReference type="NCBI Taxonomy" id="41067"/>
    <lineage>
        <taxon>Eukaryota</taxon>
        <taxon>Fungi</taxon>
        <taxon>Dikarya</taxon>
        <taxon>Ascomycota</taxon>
        <taxon>Pezizomycotina</taxon>
        <taxon>Eurotiomycetes</taxon>
        <taxon>Eurotiomycetidae</taxon>
        <taxon>Eurotiales</taxon>
        <taxon>Aspergillaceae</taxon>
        <taxon>Aspergillus</taxon>
        <taxon>Aspergillus subgen. Circumdati</taxon>
    </lineage>
</organism>
<proteinExistence type="predicted"/>
<dbReference type="EMBL" id="KZ559130">
    <property type="protein sequence ID" value="PLB39308.1"/>
    <property type="molecule type" value="Genomic_DNA"/>
</dbReference>
<evidence type="ECO:0000313" key="5">
    <source>
        <dbReference type="Proteomes" id="UP000234585"/>
    </source>
</evidence>
<feature type="chain" id="PRO_5014156024" description="NB-ARC domain-containing protein" evidence="2">
    <location>
        <begin position="19"/>
        <end position="862"/>
    </location>
</feature>
<keyword evidence="2" id="KW-0732">Signal</keyword>
<feature type="region of interest" description="Disordered" evidence="1">
    <location>
        <begin position="829"/>
        <end position="853"/>
    </location>
</feature>
<dbReference type="InterPro" id="IPR011990">
    <property type="entry name" value="TPR-like_helical_dom_sf"/>
</dbReference>
<dbReference type="SUPFAM" id="SSF52540">
    <property type="entry name" value="P-loop containing nucleoside triphosphate hydrolases"/>
    <property type="match status" value="1"/>
</dbReference>
<dbReference type="Proteomes" id="UP000234585">
    <property type="component" value="Unassembled WGS sequence"/>
</dbReference>